<dbReference type="PANTHER" id="PTHR44591">
    <property type="entry name" value="STRESS RESPONSE REGULATOR PROTEIN 1"/>
    <property type="match status" value="1"/>
</dbReference>
<accession>A0A0P0RRS0</accession>
<evidence type="ECO:0000313" key="5">
    <source>
        <dbReference type="Proteomes" id="UP000019146"/>
    </source>
</evidence>
<dbReference type="SMART" id="SM00448">
    <property type="entry name" value="REC"/>
    <property type="match status" value="1"/>
</dbReference>
<keyword evidence="4" id="KW-0614">Plasmid</keyword>
<dbReference type="Pfam" id="PF00072">
    <property type="entry name" value="Response_reg"/>
    <property type="match status" value="1"/>
</dbReference>
<dbReference type="GeneID" id="69975068"/>
<dbReference type="Proteomes" id="UP000019146">
    <property type="component" value="Plasmid unnamed"/>
</dbReference>
<dbReference type="InterPro" id="IPR011006">
    <property type="entry name" value="CheY-like_superfamily"/>
</dbReference>
<dbReference type="PROSITE" id="PS50110">
    <property type="entry name" value="RESPONSE_REGULATORY"/>
    <property type="match status" value="1"/>
</dbReference>
<keyword evidence="1 2" id="KW-0597">Phosphoprotein</keyword>
<protein>
    <submittedName>
        <fullName evidence="4">Response regulator receiver protein</fullName>
    </submittedName>
</protein>
<evidence type="ECO:0000256" key="1">
    <source>
        <dbReference type="ARBA" id="ARBA00022553"/>
    </source>
</evidence>
<dbReference type="InterPro" id="IPR050595">
    <property type="entry name" value="Bact_response_regulator"/>
</dbReference>
<feature type="modified residue" description="4-aspartylphosphate" evidence="2">
    <location>
        <position position="55"/>
    </location>
</feature>
<proteinExistence type="predicted"/>
<dbReference type="PANTHER" id="PTHR44591:SF25">
    <property type="entry name" value="CHEMOTAXIS TWO-COMPONENT RESPONSE REGULATOR"/>
    <property type="match status" value="1"/>
</dbReference>
<gene>
    <name evidence="4" type="ORF">K788_0007080</name>
</gene>
<dbReference type="SUPFAM" id="SSF52172">
    <property type="entry name" value="CheY-like"/>
    <property type="match status" value="1"/>
</dbReference>
<dbReference type="KEGG" id="bcai:K788_0007080"/>
<evidence type="ECO:0000256" key="2">
    <source>
        <dbReference type="PROSITE-ProRule" id="PRU00169"/>
    </source>
</evidence>
<dbReference type="AlphaFoldDB" id="A0A0P0RRS0"/>
<feature type="domain" description="Response regulatory" evidence="3">
    <location>
        <begin position="6"/>
        <end position="120"/>
    </location>
</feature>
<dbReference type="EMBL" id="CP012748">
    <property type="protein sequence ID" value="ALL71748.1"/>
    <property type="molecule type" value="Genomic_DNA"/>
</dbReference>
<geneLocation type="plasmid" evidence="5"/>
<dbReference type="Gene3D" id="3.40.50.2300">
    <property type="match status" value="1"/>
</dbReference>
<dbReference type="InterPro" id="IPR001789">
    <property type="entry name" value="Sig_transdc_resp-reg_receiver"/>
</dbReference>
<reference evidence="4 5" key="1">
    <citation type="journal article" date="2014" name="Genome Announc.">
        <title>Draft Genome Sequence of the Haloacid-Degrading Burkholderia caribensis Strain MBA4.</title>
        <authorList>
            <person name="Pan Y."/>
            <person name="Kong K.F."/>
            <person name="Tsang J.S."/>
        </authorList>
    </citation>
    <scope>NUCLEOTIDE SEQUENCE [LARGE SCALE GENOMIC DNA]</scope>
    <source>
        <strain evidence="4 5">MBA4</strain>
        <plasmid evidence="5">Plasmid</plasmid>
    </source>
</reference>
<evidence type="ECO:0000259" key="3">
    <source>
        <dbReference type="PROSITE" id="PS50110"/>
    </source>
</evidence>
<organism evidence="4 5">
    <name type="scientific">Paraburkholderia caribensis MBA4</name>
    <dbReference type="NCBI Taxonomy" id="1323664"/>
    <lineage>
        <taxon>Bacteria</taxon>
        <taxon>Pseudomonadati</taxon>
        <taxon>Pseudomonadota</taxon>
        <taxon>Betaproteobacteria</taxon>
        <taxon>Burkholderiales</taxon>
        <taxon>Burkholderiaceae</taxon>
        <taxon>Paraburkholderia</taxon>
    </lineage>
</organism>
<name>A0A0P0RRS0_9BURK</name>
<dbReference type="RefSeq" id="WP_035991765.1">
    <property type="nucleotide sequence ID" value="NZ_CP012748.1"/>
</dbReference>
<dbReference type="GO" id="GO:0000160">
    <property type="term" value="P:phosphorelay signal transduction system"/>
    <property type="evidence" value="ECO:0007669"/>
    <property type="project" value="InterPro"/>
</dbReference>
<evidence type="ECO:0000313" key="4">
    <source>
        <dbReference type="EMBL" id="ALL71748.1"/>
    </source>
</evidence>
<sequence>MCNNPIVSIIDDDESVRVATSSLVRSLGWKTRLYASAEQFMASGNLGDVTCIISDVRMPGISGIDMYRQLVGRGVLTPIIFISAFASENTRRQAFDAGAVCMLSKRVDVTDVTRCLESARVHASRASAAQPPAGAR</sequence>